<dbReference type="PANTHER" id="PTHR23155">
    <property type="entry name" value="DISEASE RESISTANCE PROTEIN RP"/>
    <property type="match status" value="1"/>
</dbReference>
<accession>A0AAW2Q4N6</accession>
<proteinExistence type="inferred from homology"/>
<keyword evidence="4" id="KW-0963">Cytoplasm</keyword>
<dbReference type="PRINTS" id="PR00364">
    <property type="entry name" value="DISEASERSIST"/>
</dbReference>
<dbReference type="InterPro" id="IPR038005">
    <property type="entry name" value="RX-like_CC"/>
</dbReference>
<dbReference type="InterPro" id="IPR044974">
    <property type="entry name" value="Disease_R_plants"/>
</dbReference>
<dbReference type="Gene3D" id="1.10.10.10">
    <property type="entry name" value="Winged helix-like DNA-binding domain superfamily/Winged helix DNA-binding domain"/>
    <property type="match status" value="1"/>
</dbReference>
<reference evidence="14" key="2">
    <citation type="journal article" date="2024" name="Plant">
        <title>Genomic evolution and insights into agronomic trait innovations of Sesamum species.</title>
        <authorList>
            <person name="Miao H."/>
            <person name="Wang L."/>
            <person name="Qu L."/>
            <person name="Liu H."/>
            <person name="Sun Y."/>
            <person name="Le M."/>
            <person name="Wang Q."/>
            <person name="Wei S."/>
            <person name="Zheng Y."/>
            <person name="Lin W."/>
            <person name="Duan Y."/>
            <person name="Cao H."/>
            <person name="Xiong S."/>
            <person name="Wang X."/>
            <person name="Wei L."/>
            <person name="Li C."/>
            <person name="Ma Q."/>
            <person name="Ju M."/>
            <person name="Zhao R."/>
            <person name="Li G."/>
            <person name="Mu C."/>
            <person name="Tian Q."/>
            <person name="Mei H."/>
            <person name="Zhang T."/>
            <person name="Gao T."/>
            <person name="Zhang H."/>
        </authorList>
    </citation>
    <scope>NUCLEOTIDE SEQUENCE</scope>
    <source>
        <strain evidence="14">KEN8</strain>
    </source>
</reference>
<comment type="subcellular location">
    <subcellularLocation>
        <location evidence="2">Cytoplasm</location>
    </subcellularLocation>
</comment>
<dbReference type="InterPro" id="IPR041118">
    <property type="entry name" value="Rx_N"/>
</dbReference>
<evidence type="ECO:0000259" key="12">
    <source>
        <dbReference type="Pfam" id="PF18052"/>
    </source>
</evidence>
<dbReference type="Gene3D" id="1.10.8.430">
    <property type="entry name" value="Helical domain of apoptotic protease-activating factors"/>
    <property type="match status" value="1"/>
</dbReference>
<dbReference type="InterPro" id="IPR042197">
    <property type="entry name" value="Apaf_helical"/>
</dbReference>
<keyword evidence="6" id="KW-0381">Hypersensitive response</keyword>
<feature type="domain" description="Disease resistance N-terminal" evidence="12">
    <location>
        <begin position="26"/>
        <end position="87"/>
    </location>
</feature>
<dbReference type="FunFam" id="1.10.8.430:FF:000003">
    <property type="entry name" value="Probable disease resistance protein At5g66910"/>
    <property type="match status" value="1"/>
</dbReference>
<protein>
    <submittedName>
        <fullName evidence="14">Late blight resistance proteinR1B-14</fullName>
    </submittedName>
</protein>
<dbReference type="Gene3D" id="1.20.5.4130">
    <property type="match status" value="1"/>
</dbReference>
<keyword evidence="7" id="KW-0677">Repeat</keyword>
<feature type="domain" description="NB-ARC" evidence="11">
    <location>
        <begin position="194"/>
        <end position="301"/>
    </location>
</feature>
<dbReference type="InterPro" id="IPR002182">
    <property type="entry name" value="NB-ARC"/>
</dbReference>
<dbReference type="Pfam" id="PF23559">
    <property type="entry name" value="WHD_DRP"/>
    <property type="match status" value="1"/>
</dbReference>
<dbReference type="GO" id="GO:0005737">
    <property type="term" value="C:cytoplasm"/>
    <property type="evidence" value="ECO:0007669"/>
    <property type="project" value="UniProtKB-SubCell"/>
</dbReference>
<dbReference type="SUPFAM" id="SSF52540">
    <property type="entry name" value="P-loop containing nucleoside triphosphate hydrolases"/>
    <property type="match status" value="1"/>
</dbReference>
<organism evidence="14">
    <name type="scientific">Sesamum calycinum</name>
    <dbReference type="NCBI Taxonomy" id="2727403"/>
    <lineage>
        <taxon>Eukaryota</taxon>
        <taxon>Viridiplantae</taxon>
        <taxon>Streptophyta</taxon>
        <taxon>Embryophyta</taxon>
        <taxon>Tracheophyta</taxon>
        <taxon>Spermatophyta</taxon>
        <taxon>Magnoliopsida</taxon>
        <taxon>eudicotyledons</taxon>
        <taxon>Gunneridae</taxon>
        <taxon>Pentapetalae</taxon>
        <taxon>asterids</taxon>
        <taxon>lamiids</taxon>
        <taxon>Lamiales</taxon>
        <taxon>Pedaliaceae</taxon>
        <taxon>Sesamum</taxon>
    </lineage>
</organism>
<keyword evidence="5" id="KW-0433">Leucine-rich repeat</keyword>
<dbReference type="CDD" id="cd14798">
    <property type="entry name" value="RX-CC_like"/>
    <property type="match status" value="1"/>
</dbReference>
<evidence type="ECO:0000259" key="13">
    <source>
        <dbReference type="Pfam" id="PF23559"/>
    </source>
</evidence>
<reference evidence="14" key="1">
    <citation type="submission" date="2020-06" db="EMBL/GenBank/DDBJ databases">
        <authorList>
            <person name="Li T."/>
            <person name="Hu X."/>
            <person name="Zhang T."/>
            <person name="Song X."/>
            <person name="Zhang H."/>
            <person name="Dai N."/>
            <person name="Sheng W."/>
            <person name="Hou X."/>
            <person name="Wei L."/>
        </authorList>
    </citation>
    <scope>NUCLEOTIDE SEQUENCE</scope>
    <source>
        <strain evidence="14">KEN8</strain>
        <tissue evidence="14">Leaf</tissue>
    </source>
</reference>
<dbReference type="GO" id="GO:0005524">
    <property type="term" value="F:ATP binding"/>
    <property type="evidence" value="ECO:0007669"/>
    <property type="project" value="UniProtKB-KW"/>
</dbReference>
<evidence type="ECO:0000256" key="8">
    <source>
        <dbReference type="ARBA" id="ARBA00022741"/>
    </source>
</evidence>
<evidence type="ECO:0000256" key="5">
    <source>
        <dbReference type="ARBA" id="ARBA00022614"/>
    </source>
</evidence>
<evidence type="ECO:0000259" key="11">
    <source>
        <dbReference type="Pfam" id="PF00931"/>
    </source>
</evidence>
<evidence type="ECO:0000256" key="3">
    <source>
        <dbReference type="ARBA" id="ARBA00008894"/>
    </source>
</evidence>
<name>A0AAW2Q4N6_9LAMI</name>
<evidence type="ECO:0000256" key="10">
    <source>
        <dbReference type="ARBA" id="ARBA00022840"/>
    </source>
</evidence>
<dbReference type="PANTHER" id="PTHR23155:SF1152">
    <property type="entry name" value="AAA+ ATPASE DOMAIN-CONTAINING PROTEIN"/>
    <property type="match status" value="1"/>
</dbReference>
<evidence type="ECO:0000313" key="14">
    <source>
        <dbReference type="EMBL" id="KAL0362485.1"/>
    </source>
</evidence>
<feature type="domain" description="Disease resistance protein winged helix" evidence="13">
    <location>
        <begin position="385"/>
        <end position="455"/>
    </location>
</feature>
<sequence>MALAAYASLLSLAHVLDQIQHPVYRRRLCLDTEQLRGLQEKVHHLQDFLEDYSQRRISQEVEDLVRQIPVVAYEAEDVIDSYVVYELGTSLDRSDDHDAAALSCFYRDLDKEIQKIDSMIKELMGVVCKEEWDEVKEQKPVVDSLSSRVLPSGGGNCTMVGFDERLVQIIDELTRDEPDLKIFTIVGMGEYSSVQEILLGLLSDERNDNGEKSLAELGKQLHQKLFRRIYLIVMDDVWSNKAWDDLKQFFPNNGNESRVVVTTRLSNVAVSLGSQDPYLMDFLDEKNCWNLLCEKVFAQKHCPYPELEQIGKDIAKGCKGLPLALVVIGGLLANSNKTREYWEFVAENVKSFANSEDNEYCLKVLSLSYNYLSIHLKPCLLYMRVFPEDKSIKVSTLIKLWVAEGLINTTRGKTLEEVAERYLKDFIDMNLFSTRERKASGEIKSIGIHDLLRDFCLRESDKENFLRVSRVQRNYNIREENKCYLCDNQAFSSDERIHISKILVSSRSTSVAIAWVCYACQSTYPYLIRLRWVKLFDKLGEEFLQHTKLRYIRIGREFYYTPYNKEIMSTPSTLPLLWNLQTLYLKPSYGELEIVLPSVIWEMPQLRHINVKLVVLPDPMDAQDTTTVLENLQKLSTVHNFMCTEEVVERIPNLKKLKVCYFANLEEC</sequence>
<comment type="function">
    <text evidence="1">Confers resistance to late blight (Phytophthora infestans) races carrying the avirulence gene Avr1. Resistance proteins guard the plant against pathogens that contain an appropriate avirulence protein via an indirect interaction with this avirulence protein. That triggers a defense system including the hypersensitive response, which restricts the pathogen growth.</text>
</comment>
<dbReference type="Pfam" id="PF18052">
    <property type="entry name" value="Rx_N"/>
    <property type="match status" value="1"/>
</dbReference>
<evidence type="ECO:0000256" key="9">
    <source>
        <dbReference type="ARBA" id="ARBA00022821"/>
    </source>
</evidence>
<dbReference type="Gene3D" id="3.40.50.300">
    <property type="entry name" value="P-loop containing nucleotide triphosphate hydrolases"/>
    <property type="match status" value="1"/>
</dbReference>
<dbReference type="Pfam" id="PF00931">
    <property type="entry name" value="NB-ARC"/>
    <property type="match status" value="1"/>
</dbReference>
<evidence type="ECO:0000256" key="7">
    <source>
        <dbReference type="ARBA" id="ARBA00022737"/>
    </source>
</evidence>
<comment type="caution">
    <text evidence="14">The sequence shown here is derived from an EMBL/GenBank/DDBJ whole genome shotgun (WGS) entry which is preliminary data.</text>
</comment>
<dbReference type="GO" id="GO:0043531">
    <property type="term" value="F:ADP binding"/>
    <property type="evidence" value="ECO:0007669"/>
    <property type="project" value="InterPro"/>
</dbReference>
<dbReference type="InterPro" id="IPR032675">
    <property type="entry name" value="LRR_dom_sf"/>
</dbReference>
<keyword evidence="9" id="KW-0611">Plant defense</keyword>
<dbReference type="InterPro" id="IPR058922">
    <property type="entry name" value="WHD_DRP"/>
</dbReference>
<dbReference type="GO" id="GO:0009626">
    <property type="term" value="P:plant-type hypersensitive response"/>
    <property type="evidence" value="ECO:0007669"/>
    <property type="project" value="UniProtKB-KW"/>
</dbReference>
<gene>
    <name evidence="14" type="ORF">Scaly_1203700</name>
</gene>
<dbReference type="AlphaFoldDB" id="A0AAW2Q4N6"/>
<comment type="similarity">
    <text evidence="3">Belongs to the disease resistance NB-LRR family.</text>
</comment>
<dbReference type="InterPro" id="IPR027417">
    <property type="entry name" value="P-loop_NTPase"/>
</dbReference>
<evidence type="ECO:0000256" key="2">
    <source>
        <dbReference type="ARBA" id="ARBA00004496"/>
    </source>
</evidence>
<dbReference type="InterPro" id="IPR036388">
    <property type="entry name" value="WH-like_DNA-bd_sf"/>
</dbReference>
<dbReference type="Gene3D" id="3.80.10.10">
    <property type="entry name" value="Ribonuclease Inhibitor"/>
    <property type="match status" value="1"/>
</dbReference>
<keyword evidence="8" id="KW-0547">Nucleotide-binding</keyword>
<dbReference type="EMBL" id="JACGWM010000007">
    <property type="protein sequence ID" value="KAL0362485.1"/>
    <property type="molecule type" value="Genomic_DNA"/>
</dbReference>
<evidence type="ECO:0000256" key="6">
    <source>
        <dbReference type="ARBA" id="ARBA00022667"/>
    </source>
</evidence>
<dbReference type="FunFam" id="1.10.10.10:FF:000322">
    <property type="entry name" value="Probable disease resistance protein At1g63360"/>
    <property type="match status" value="1"/>
</dbReference>
<evidence type="ECO:0000256" key="4">
    <source>
        <dbReference type="ARBA" id="ARBA00022490"/>
    </source>
</evidence>
<keyword evidence="10" id="KW-0067">ATP-binding</keyword>
<dbReference type="SUPFAM" id="SSF52047">
    <property type="entry name" value="RNI-like"/>
    <property type="match status" value="1"/>
</dbReference>
<evidence type="ECO:0000256" key="1">
    <source>
        <dbReference type="ARBA" id="ARBA00002074"/>
    </source>
</evidence>